<dbReference type="Pfam" id="PF14087">
    <property type="entry name" value="DUF4267"/>
    <property type="match status" value="1"/>
</dbReference>
<evidence type="ECO:0000256" key="1">
    <source>
        <dbReference type="SAM" id="Phobius"/>
    </source>
</evidence>
<sequence length="122" mass="12604">MLNWIGLVISWIGALGIIAIGVAYMGKNAKNAAGFGLPASPAPEARGWWQVKGIRDIASGLLVIVFTFVARDQLALLMLLLAVVPLGDMWIVLTNGGPRKAAFGIHGATAVAMIAAAGLLVA</sequence>
<dbReference type="Proteomes" id="UP000305109">
    <property type="component" value="Unassembled WGS sequence"/>
</dbReference>
<feature type="transmembrane region" description="Helical" evidence="1">
    <location>
        <begin position="6"/>
        <end position="25"/>
    </location>
</feature>
<evidence type="ECO:0000313" key="3">
    <source>
        <dbReference type="Proteomes" id="UP000305109"/>
    </source>
</evidence>
<gene>
    <name evidence="2" type="ORF">FCG67_15705</name>
</gene>
<dbReference type="InterPro" id="IPR025363">
    <property type="entry name" value="DUF4267"/>
</dbReference>
<dbReference type="RefSeq" id="WP_136910669.1">
    <property type="nucleotide sequence ID" value="NZ_SUMD01000007.1"/>
</dbReference>
<feature type="transmembrane region" description="Helical" evidence="1">
    <location>
        <begin position="76"/>
        <end position="94"/>
    </location>
</feature>
<reference evidence="2 3" key="1">
    <citation type="submission" date="2019-04" db="EMBL/GenBank/DDBJ databases">
        <title>Rhodococcus oryzae sp. nov., a novel actinomycete isolated from rhizosphere soil of rice (Oryza sativa L.).</title>
        <authorList>
            <person name="Li C."/>
        </authorList>
    </citation>
    <scope>NUCLEOTIDE SEQUENCE [LARGE SCALE GENOMIC DNA]</scope>
    <source>
        <strain evidence="2 3">NEAU-CX67</strain>
    </source>
</reference>
<keyword evidence="3" id="KW-1185">Reference proteome</keyword>
<accession>A0ABY2RHM3</accession>
<keyword evidence="1" id="KW-0472">Membrane</keyword>
<keyword evidence="1" id="KW-0812">Transmembrane</keyword>
<name>A0ABY2RHM3_9NOCA</name>
<feature type="transmembrane region" description="Helical" evidence="1">
    <location>
        <begin position="101"/>
        <end position="121"/>
    </location>
</feature>
<keyword evidence="1" id="KW-1133">Transmembrane helix</keyword>
<comment type="caution">
    <text evidence="2">The sequence shown here is derived from an EMBL/GenBank/DDBJ whole genome shotgun (WGS) entry which is preliminary data.</text>
</comment>
<dbReference type="EMBL" id="SUMD01000007">
    <property type="protein sequence ID" value="TJZ76676.1"/>
    <property type="molecule type" value="Genomic_DNA"/>
</dbReference>
<proteinExistence type="predicted"/>
<evidence type="ECO:0000313" key="2">
    <source>
        <dbReference type="EMBL" id="TJZ76676.1"/>
    </source>
</evidence>
<organism evidence="2 3">
    <name type="scientific">Rhodococcus oryzae</name>
    <dbReference type="NCBI Taxonomy" id="2571143"/>
    <lineage>
        <taxon>Bacteria</taxon>
        <taxon>Bacillati</taxon>
        <taxon>Actinomycetota</taxon>
        <taxon>Actinomycetes</taxon>
        <taxon>Mycobacteriales</taxon>
        <taxon>Nocardiaceae</taxon>
        <taxon>Rhodococcus</taxon>
    </lineage>
</organism>
<protein>
    <submittedName>
        <fullName evidence="2">DUF4267 domain-containing protein</fullName>
    </submittedName>
</protein>